<evidence type="ECO:0000313" key="1">
    <source>
        <dbReference type="EMBL" id="JAH53425.1"/>
    </source>
</evidence>
<name>A0A0E9TKN1_ANGAN</name>
<dbReference type="AlphaFoldDB" id="A0A0E9TKN1"/>
<accession>A0A0E9TKN1</accession>
<reference evidence="1" key="1">
    <citation type="submission" date="2014-11" db="EMBL/GenBank/DDBJ databases">
        <authorList>
            <person name="Amaro Gonzalez C."/>
        </authorList>
    </citation>
    <scope>NUCLEOTIDE SEQUENCE</scope>
</reference>
<proteinExistence type="predicted"/>
<dbReference type="EMBL" id="GBXM01055152">
    <property type="protein sequence ID" value="JAH53425.1"/>
    <property type="molecule type" value="Transcribed_RNA"/>
</dbReference>
<reference evidence="1" key="2">
    <citation type="journal article" date="2015" name="Fish Shellfish Immunol.">
        <title>Early steps in the European eel (Anguilla anguilla)-Vibrio vulnificus interaction in the gills: Role of the RtxA13 toxin.</title>
        <authorList>
            <person name="Callol A."/>
            <person name="Pajuelo D."/>
            <person name="Ebbesson L."/>
            <person name="Teles M."/>
            <person name="MacKenzie S."/>
            <person name="Amaro C."/>
        </authorList>
    </citation>
    <scope>NUCLEOTIDE SEQUENCE</scope>
</reference>
<organism evidence="1">
    <name type="scientific">Anguilla anguilla</name>
    <name type="common">European freshwater eel</name>
    <name type="synonym">Muraena anguilla</name>
    <dbReference type="NCBI Taxonomy" id="7936"/>
    <lineage>
        <taxon>Eukaryota</taxon>
        <taxon>Metazoa</taxon>
        <taxon>Chordata</taxon>
        <taxon>Craniata</taxon>
        <taxon>Vertebrata</taxon>
        <taxon>Euteleostomi</taxon>
        <taxon>Actinopterygii</taxon>
        <taxon>Neopterygii</taxon>
        <taxon>Teleostei</taxon>
        <taxon>Anguilliformes</taxon>
        <taxon>Anguillidae</taxon>
        <taxon>Anguilla</taxon>
    </lineage>
</organism>
<sequence length="39" mass="4454">MNISCATLKVTELRQTYVGTNYCSKFLFLKTSHVNVTKN</sequence>
<protein>
    <submittedName>
        <fullName evidence="1">Uncharacterized protein</fullName>
    </submittedName>
</protein>